<organism evidence="1 2">
    <name type="scientific">Caerostris extrusa</name>
    <name type="common">Bark spider</name>
    <name type="synonym">Caerostris bankana</name>
    <dbReference type="NCBI Taxonomy" id="172846"/>
    <lineage>
        <taxon>Eukaryota</taxon>
        <taxon>Metazoa</taxon>
        <taxon>Ecdysozoa</taxon>
        <taxon>Arthropoda</taxon>
        <taxon>Chelicerata</taxon>
        <taxon>Arachnida</taxon>
        <taxon>Araneae</taxon>
        <taxon>Araneomorphae</taxon>
        <taxon>Entelegynae</taxon>
        <taxon>Araneoidea</taxon>
        <taxon>Araneidae</taxon>
        <taxon>Caerostris</taxon>
    </lineage>
</organism>
<reference evidence="1 2" key="1">
    <citation type="submission" date="2021-06" db="EMBL/GenBank/DDBJ databases">
        <title>Caerostris extrusa draft genome.</title>
        <authorList>
            <person name="Kono N."/>
            <person name="Arakawa K."/>
        </authorList>
    </citation>
    <scope>NUCLEOTIDE SEQUENCE [LARGE SCALE GENOMIC DNA]</scope>
</reference>
<dbReference type="EMBL" id="BPLR01010732">
    <property type="protein sequence ID" value="GIY41616.1"/>
    <property type="molecule type" value="Genomic_DNA"/>
</dbReference>
<accession>A0AAV4T7Z9</accession>
<evidence type="ECO:0008006" key="3">
    <source>
        <dbReference type="Google" id="ProtNLM"/>
    </source>
</evidence>
<evidence type="ECO:0000313" key="2">
    <source>
        <dbReference type="Proteomes" id="UP001054945"/>
    </source>
</evidence>
<sequence>MHSLESLLRHGVQILIYCKPLNVMFEVPSFQTHFVSERRGKRRLSRINVFRKSRLILETEARSRDMKFAMAEKVHFQLLRIQLSDRKRIKVDFFLFRVK</sequence>
<dbReference type="Proteomes" id="UP001054945">
    <property type="component" value="Unassembled WGS sequence"/>
</dbReference>
<name>A0AAV4T7Z9_CAEEX</name>
<gene>
    <name evidence="1" type="ORF">CEXT_240511</name>
</gene>
<evidence type="ECO:0000313" key="1">
    <source>
        <dbReference type="EMBL" id="GIY41616.1"/>
    </source>
</evidence>
<dbReference type="AlphaFoldDB" id="A0AAV4T7Z9"/>
<comment type="caution">
    <text evidence="1">The sequence shown here is derived from an EMBL/GenBank/DDBJ whole genome shotgun (WGS) entry which is preliminary data.</text>
</comment>
<protein>
    <recommendedName>
        <fullName evidence="3">Ribosomal protein S10</fullName>
    </recommendedName>
</protein>
<keyword evidence="2" id="KW-1185">Reference proteome</keyword>
<proteinExistence type="predicted"/>